<name>A0ABT7H0H7_9ACTN</name>
<feature type="region of interest" description="Disordered" evidence="1">
    <location>
        <begin position="121"/>
        <end position="146"/>
    </location>
</feature>
<evidence type="ECO:0000256" key="1">
    <source>
        <dbReference type="SAM" id="MobiDB-lite"/>
    </source>
</evidence>
<proteinExistence type="predicted"/>
<gene>
    <name evidence="2" type="ORF">QEZ40_004811</name>
</gene>
<dbReference type="Proteomes" id="UP001223390">
    <property type="component" value="Unassembled WGS sequence"/>
</dbReference>
<evidence type="ECO:0000313" key="2">
    <source>
        <dbReference type="EMBL" id="MDK9499390.1"/>
    </source>
</evidence>
<dbReference type="EMBL" id="JASITI010000043">
    <property type="protein sequence ID" value="MDK9499390.1"/>
    <property type="molecule type" value="Genomic_DNA"/>
</dbReference>
<protein>
    <submittedName>
        <fullName evidence="2">Helix-turn-helix domain-containing protein</fullName>
    </submittedName>
</protein>
<dbReference type="RefSeq" id="WP_285345285.1">
    <property type="nucleotide sequence ID" value="NZ_JASITI010000043.1"/>
</dbReference>
<evidence type="ECO:0000313" key="3">
    <source>
        <dbReference type="Proteomes" id="UP001223390"/>
    </source>
</evidence>
<organism evidence="2 3">
    <name type="scientific">Streptomyces katrae</name>
    <dbReference type="NCBI Taxonomy" id="68223"/>
    <lineage>
        <taxon>Bacteria</taxon>
        <taxon>Bacillati</taxon>
        <taxon>Actinomycetota</taxon>
        <taxon>Actinomycetes</taxon>
        <taxon>Kitasatosporales</taxon>
        <taxon>Streptomycetaceae</taxon>
        <taxon>Streptomyces</taxon>
    </lineage>
</organism>
<sequence>MAFKNPSARPRAASRVRAGSIPSGVIHVNVPHAGHYVVIGNHLAQHQALSLVAIGLAVHIQSLASGTRIGIKDLTARFPEGEIRIAAALRELEAAGYLERSRVRTPEGRLVTRTVSYNCPRGTVPPPADRVPVLEPEPEPDPAPEPAARQAVDLLARLRGDDPRLLLAERDVRRLAPGVAAWLDRGAEPEAVRHALAADLPADMRSPAAVIGYRLRAGIPPRMPTAPPPAVNAARRPDPWQTCDGCERAFRAPEPGRCRDCPPEGSLAA</sequence>
<comment type="caution">
    <text evidence="2">The sequence shown here is derived from an EMBL/GenBank/DDBJ whole genome shotgun (WGS) entry which is preliminary data.</text>
</comment>
<keyword evidence="3" id="KW-1185">Reference proteome</keyword>
<accession>A0ABT7H0H7</accession>
<reference evidence="2 3" key="1">
    <citation type="submission" date="2023-05" db="EMBL/GenBank/DDBJ databases">
        <title>Sequencing and Assembly of Streptomyces sp. NP73.</title>
        <authorList>
            <person name="Konwar A.N."/>
            <person name="Saikia K."/>
            <person name="Thakur D."/>
        </authorList>
    </citation>
    <scope>NUCLEOTIDE SEQUENCE [LARGE SCALE GENOMIC DNA]</scope>
    <source>
        <strain evidence="2 3">NP73</strain>
    </source>
</reference>